<dbReference type="InterPro" id="IPR024325">
    <property type="entry name" value="DUF3835"/>
</dbReference>
<name>A0A9P6FTK6_9FUNG</name>
<feature type="domain" description="DUF3835" evidence="2">
    <location>
        <begin position="383"/>
        <end position="412"/>
    </location>
</feature>
<protein>
    <recommendedName>
        <fullName evidence="2">DUF3835 domain-containing protein</fullName>
    </recommendedName>
</protein>
<gene>
    <name evidence="3" type="ORF">BGW38_002852</name>
</gene>
<feature type="compositionally biased region" description="Polar residues" evidence="1">
    <location>
        <begin position="104"/>
        <end position="118"/>
    </location>
</feature>
<dbReference type="Pfam" id="PF12927">
    <property type="entry name" value="DUF3835"/>
    <property type="match status" value="2"/>
</dbReference>
<feature type="domain" description="DUF3835" evidence="2">
    <location>
        <begin position="293"/>
        <end position="338"/>
    </location>
</feature>
<feature type="region of interest" description="Disordered" evidence="1">
    <location>
        <begin position="65"/>
        <end position="128"/>
    </location>
</feature>
<accession>A0A9P6FTK6</accession>
<dbReference type="AlphaFoldDB" id="A0A9P6FTK6"/>
<evidence type="ECO:0000313" key="3">
    <source>
        <dbReference type="EMBL" id="KAF9580490.1"/>
    </source>
</evidence>
<dbReference type="Proteomes" id="UP000780801">
    <property type="component" value="Unassembled WGS sequence"/>
</dbReference>
<dbReference type="EMBL" id="JAABOA010002032">
    <property type="protein sequence ID" value="KAF9580490.1"/>
    <property type="molecule type" value="Genomic_DNA"/>
</dbReference>
<feature type="compositionally biased region" description="Polar residues" evidence="1">
    <location>
        <begin position="243"/>
        <end position="255"/>
    </location>
</feature>
<keyword evidence="4" id="KW-1185">Reference proteome</keyword>
<feature type="compositionally biased region" description="Low complexity" evidence="1">
    <location>
        <begin position="36"/>
        <end position="49"/>
    </location>
</feature>
<proteinExistence type="predicted"/>
<dbReference type="OrthoDB" id="10595076at2759"/>
<comment type="caution">
    <text evidence="3">The sequence shown here is derived from an EMBL/GenBank/DDBJ whole genome shotgun (WGS) entry which is preliminary data.</text>
</comment>
<evidence type="ECO:0000256" key="1">
    <source>
        <dbReference type="SAM" id="MobiDB-lite"/>
    </source>
</evidence>
<feature type="compositionally biased region" description="Low complexity" evidence="1">
    <location>
        <begin position="181"/>
        <end position="208"/>
    </location>
</feature>
<reference evidence="3" key="1">
    <citation type="journal article" date="2020" name="Fungal Divers.">
        <title>Resolving the Mortierellaceae phylogeny through synthesis of multi-gene phylogenetics and phylogenomics.</title>
        <authorList>
            <person name="Vandepol N."/>
            <person name="Liber J."/>
            <person name="Desiro A."/>
            <person name="Na H."/>
            <person name="Kennedy M."/>
            <person name="Barry K."/>
            <person name="Grigoriev I.V."/>
            <person name="Miller A.N."/>
            <person name="O'Donnell K."/>
            <person name="Stajich J.E."/>
            <person name="Bonito G."/>
        </authorList>
    </citation>
    <scope>NUCLEOTIDE SEQUENCE</scope>
    <source>
        <strain evidence="3">KOD1015</strain>
    </source>
</reference>
<evidence type="ECO:0000259" key="2">
    <source>
        <dbReference type="Pfam" id="PF12927"/>
    </source>
</evidence>
<feature type="region of interest" description="Disordered" evidence="1">
    <location>
        <begin position="372"/>
        <end position="402"/>
    </location>
</feature>
<organism evidence="3 4">
    <name type="scientific">Lunasporangiospora selenospora</name>
    <dbReference type="NCBI Taxonomy" id="979761"/>
    <lineage>
        <taxon>Eukaryota</taxon>
        <taxon>Fungi</taxon>
        <taxon>Fungi incertae sedis</taxon>
        <taxon>Mucoromycota</taxon>
        <taxon>Mortierellomycotina</taxon>
        <taxon>Mortierellomycetes</taxon>
        <taxon>Mortierellales</taxon>
        <taxon>Mortierellaceae</taxon>
        <taxon>Lunasporangiospora</taxon>
    </lineage>
</organism>
<feature type="compositionally biased region" description="Acidic residues" evidence="1">
    <location>
        <begin position="372"/>
        <end position="393"/>
    </location>
</feature>
<feature type="region of interest" description="Disordered" evidence="1">
    <location>
        <begin position="174"/>
        <end position="273"/>
    </location>
</feature>
<sequence>MDTLESTLSQLSTGDSSPMDATGDLDTAMSEQTKESTPLKSALKSSPKKVSIFKHNRVMANEFAQEEKAEAVAPTVTPVVKDEEPSLPPKKMSKFAMQRAAANPNKSEQPQSSGSVSTKPAKGGLSDLVVERGVVPTLKQETTTIAHKAVVAETPAPAPTPVASLKDIIENTFTKKSTEVPEPAAPAARSAKSSLFRLRQQQQQKQQQRSYFEPEPAVPDSSFVDPDDDDSYVSSGLIIPAVQSHSSKGKTQASTIVERAPKEKSVTPKGPTLRAIPVVESSKLRDTSLMKGAIVEREDIDSVDEDELEDDMLMRQVVSEYQERRQAMIAKHGMFNREGIDKMWEEQVIIPPGMVIPEPQALTEGVQIIKEDEDQEMEDVDQDEEEQEEQAMEVDDRNERPKKLSLFRAARLTGSLAKQ</sequence>
<evidence type="ECO:0000313" key="4">
    <source>
        <dbReference type="Proteomes" id="UP000780801"/>
    </source>
</evidence>
<feature type="region of interest" description="Disordered" evidence="1">
    <location>
        <begin position="1"/>
        <end position="51"/>
    </location>
</feature>
<feature type="compositionally biased region" description="Polar residues" evidence="1">
    <location>
        <begin position="1"/>
        <end position="16"/>
    </location>
</feature>